<keyword evidence="3" id="KW-0597">Phosphoprotein</keyword>
<dbReference type="InterPro" id="IPR050482">
    <property type="entry name" value="Sensor_HK_TwoCompSys"/>
</dbReference>
<dbReference type="GO" id="GO:0000155">
    <property type="term" value="F:phosphorelay sensor kinase activity"/>
    <property type="evidence" value="ECO:0007669"/>
    <property type="project" value="InterPro"/>
</dbReference>
<organism evidence="11 12">
    <name type="scientific">Actinorhabdospora filicis</name>
    <dbReference type="NCBI Taxonomy" id="1785913"/>
    <lineage>
        <taxon>Bacteria</taxon>
        <taxon>Bacillati</taxon>
        <taxon>Actinomycetota</taxon>
        <taxon>Actinomycetes</taxon>
        <taxon>Micromonosporales</taxon>
        <taxon>Micromonosporaceae</taxon>
        <taxon>Actinorhabdospora</taxon>
    </lineage>
</organism>
<evidence type="ECO:0000256" key="9">
    <source>
        <dbReference type="SAM" id="Phobius"/>
    </source>
</evidence>
<evidence type="ECO:0000259" key="10">
    <source>
        <dbReference type="Pfam" id="PF07730"/>
    </source>
</evidence>
<evidence type="ECO:0000313" key="11">
    <source>
        <dbReference type="EMBL" id="GLZ77110.1"/>
    </source>
</evidence>
<dbReference type="EMBL" id="BSTX01000001">
    <property type="protein sequence ID" value="GLZ77110.1"/>
    <property type="molecule type" value="Genomic_DNA"/>
</dbReference>
<dbReference type="InterPro" id="IPR036890">
    <property type="entry name" value="HATPase_C_sf"/>
</dbReference>
<protein>
    <recommendedName>
        <fullName evidence="2">histidine kinase</fullName>
        <ecNumber evidence="2">2.7.13.3</ecNumber>
    </recommendedName>
</protein>
<evidence type="ECO:0000256" key="4">
    <source>
        <dbReference type="ARBA" id="ARBA00022679"/>
    </source>
</evidence>
<keyword evidence="9" id="KW-0472">Membrane</keyword>
<keyword evidence="6 11" id="KW-0418">Kinase</keyword>
<reference evidence="11" key="1">
    <citation type="submission" date="2023-03" db="EMBL/GenBank/DDBJ databases">
        <title>Actinorhabdospora filicis NBRC 111898.</title>
        <authorList>
            <person name="Ichikawa N."/>
            <person name="Sato H."/>
            <person name="Tonouchi N."/>
        </authorList>
    </citation>
    <scope>NUCLEOTIDE SEQUENCE</scope>
    <source>
        <strain evidence="11">NBRC 111898</strain>
    </source>
</reference>
<dbReference type="Gene3D" id="1.20.5.1930">
    <property type="match status" value="1"/>
</dbReference>
<sequence>MHKLAATVLPGPRVLKGWLYVLSGALLALIPMIPAGVSAVAWTPPAARPWTLALFTAFFATLMAWPRFIRDAHAHFASVLLGVRVPQPRTHTWPDRVRASVWVVAHCAGGALLAGLTFAVWLSAISPVLFWLDGGNSIDYYFFTMEVPGDRSGLWTLPLAFAEIALLGLFAAALIAVYRRFAPLFLAPRAAERVAVLEERTAVLTQRDRLAQELHDSIGHTLTASTIQAQVAGQLMDDDPELARKALASIEESSRTALEDLDHVLGLLREGKAPRAPHRTLADLDALLEHVRRTGTEVTSTVEGVLPKVPATVSREAYRIIREGLTNALRHAPKAPVKLKVDAGPRWLTVELTNPMTSAGSSRHGGSGLVGIVDRVRLLRGEVAFAPVVTAEGERWRLFARLPIRSGA</sequence>
<accession>A0A9W6SHA0</accession>
<dbReference type="CDD" id="cd16917">
    <property type="entry name" value="HATPase_UhpB-NarQ-NarX-like"/>
    <property type="match status" value="1"/>
</dbReference>
<evidence type="ECO:0000256" key="8">
    <source>
        <dbReference type="ARBA" id="ARBA00023012"/>
    </source>
</evidence>
<evidence type="ECO:0000256" key="3">
    <source>
        <dbReference type="ARBA" id="ARBA00022553"/>
    </source>
</evidence>
<dbReference type="PANTHER" id="PTHR24421:SF10">
    <property type="entry name" value="NITRATE_NITRITE SENSOR PROTEIN NARQ"/>
    <property type="match status" value="1"/>
</dbReference>
<feature type="domain" description="Signal transduction histidine kinase subgroup 3 dimerisation and phosphoacceptor" evidence="10">
    <location>
        <begin position="207"/>
        <end position="271"/>
    </location>
</feature>
<evidence type="ECO:0000256" key="2">
    <source>
        <dbReference type="ARBA" id="ARBA00012438"/>
    </source>
</evidence>
<dbReference type="Gene3D" id="3.30.565.10">
    <property type="entry name" value="Histidine kinase-like ATPase, C-terminal domain"/>
    <property type="match status" value="1"/>
</dbReference>
<comment type="catalytic activity">
    <reaction evidence="1">
        <text>ATP + protein L-histidine = ADP + protein N-phospho-L-histidine.</text>
        <dbReference type="EC" id="2.7.13.3"/>
    </reaction>
</comment>
<gene>
    <name evidence="11" type="ORF">Afil01_19170</name>
</gene>
<dbReference type="GO" id="GO:0005524">
    <property type="term" value="F:ATP binding"/>
    <property type="evidence" value="ECO:0007669"/>
    <property type="project" value="UniProtKB-KW"/>
</dbReference>
<name>A0A9W6SHA0_9ACTN</name>
<comment type="caution">
    <text evidence="11">The sequence shown here is derived from an EMBL/GenBank/DDBJ whole genome shotgun (WGS) entry which is preliminary data.</text>
</comment>
<dbReference type="PANTHER" id="PTHR24421">
    <property type="entry name" value="NITRATE/NITRITE SENSOR PROTEIN NARX-RELATED"/>
    <property type="match status" value="1"/>
</dbReference>
<dbReference type="InterPro" id="IPR011712">
    <property type="entry name" value="Sig_transdc_His_kin_sub3_dim/P"/>
</dbReference>
<evidence type="ECO:0000256" key="5">
    <source>
        <dbReference type="ARBA" id="ARBA00022741"/>
    </source>
</evidence>
<feature type="transmembrane region" description="Helical" evidence="9">
    <location>
        <begin position="18"/>
        <end position="41"/>
    </location>
</feature>
<feature type="transmembrane region" description="Helical" evidence="9">
    <location>
        <begin position="152"/>
        <end position="178"/>
    </location>
</feature>
<dbReference type="AlphaFoldDB" id="A0A9W6SHA0"/>
<keyword evidence="12" id="KW-1185">Reference proteome</keyword>
<dbReference type="EC" id="2.7.13.3" evidence="2"/>
<feature type="transmembrane region" description="Helical" evidence="9">
    <location>
        <begin position="99"/>
        <end position="132"/>
    </location>
</feature>
<evidence type="ECO:0000256" key="1">
    <source>
        <dbReference type="ARBA" id="ARBA00000085"/>
    </source>
</evidence>
<keyword evidence="9" id="KW-0812">Transmembrane</keyword>
<dbReference type="Proteomes" id="UP001165079">
    <property type="component" value="Unassembled WGS sequence"/>
</dbReference>
<feature type="transmembrane region" description="Helical" evidence="9">
    <location>
        <begin position="47"/>
        <end position="65"/>
    </location>
</feature>
<proteinExistence type="predicted"/>
<evidence type="ECO:0000256" key="7">
    <source>
        <dbReference type="ARBA" id="ARBA00022840"/>
    </source>
</evidence>
<dbReference type="Pfam" id="PF07730">
    <property type="entry name" value="HisKA_3"/>
    <property type="match status" value="1"/>
</dbReference>
<evidence type="ECO:0000313" key="12">
    <source>
        <dbReference type="Proteomes" id="UP001165079"/>
    </source>
</evidence>
<keyword evidence="5" id="KW-0547">Nucleotide-binding</keyword>
<keyword evidence="9" id="KW-1133">Transmembrane helix</keyword>
<dbReference type="RefSeq" id="WP_285662243.1">
    <property type="nucleotide sequence ID" value="NZ_BSTX01000001.1"/>
</dbReference>
<keyword evidence="8" id="KW-0902">Two-component regulatory system</keyword>
<dbReference type="GO" id="GO:0016020">
    <property type="term" value="C:membrane"/>
    <property type="evidence" value="ECO:0007669"/>
    <property type="project" value="InterPro"/>
</dbReference>
<dbReference type="GO" id="GO:0046983">
    <property type="term" value="F:protein dimerization activity"/>
    <property type="evidence" value="ECO:0007669"/>
    <property type="project" value="InterPro"/>
</dbReference>
<keyword evidence="7" id="KW-0067">ATP-binding</keyword>
<keyword evidence="4" id="KW-0808">Transferase</keyword>
<evidence type="ECO:0000256" key="6">
    <source>
        <dbReference type="ARBA" id="ARBA00022777"/>
    </source>
</evidence>